<keyword evidence="4 9" id="KW-0547">Nucleotide-binding</keyword>
<dbReference type="Pfam" id="PF02867">
    <property type="entry name" value="Ribonuc_red_lgC"/>
    <property type="match status" value="1"/>
</dbReference>
<dbReference type="GO" id="GO:0009263">
    <property type="term" value="P:deoxyribonucleotide biosynthetic process"/>
    <property type="evidence" value="ECO:0007669"/>
    <property type="project" value="UniProtKB-KW"/>
</dbReference>
<evidence type="ECO:0000259" key="11">
    <source>
        <dbReference type="PROSITE" id="PS51161"/>
    </source>
</evidence>
<dbReference type="PANTHER" id="PTHR11573:SF6">
    <property type="entry name" value="RIBONUCLEOSIDE-DIPHOSPHATE REDUCTASE LARGE SUBUNIT"/>
    <property type="match status" value="1"/>
</dbReference>
<dbReference type="PROSITE" id="PS51161">
    <property type="entry name" value="ATP_CONE"/>
    <property type="match status" value="1"/>
</dbReference>
<evidence type="ECO:0000256" key="6">
    <source>
        <dbReference type="ARBA" id="ARBA00023002"/>
    </source>
</evidence>
<dbReference type="InterPro" id="IPR013509">
    <property type="entry name" value="RNR_lsu_N"/>
</dbReference>
<evidence type="ECO:0000256" key="4">
    <source>
        <dbReference type="ARBA" id="ARBA00022741"/>
    </source>
</evidence>
<evidence type="ECO:0000256" key="10">
    <source>
        <dbReference type="RuleBase" id="RU003410"/>
    </source>
</evidence>
<evidence type="ECO:0000256" key="8">
    <source>
        <dbReference type="ARBA" id="ARBA00047754"/>
    </source>
</evidence>
<dbReference type="NCBIfam" id="TIGR02506">
    <property type="entry name" value="NrdE_NrdA"/>
    <property type="match status" value="1"/>
</dbReference>
<dbReference type="AlphaFoldDB" id="A0A926RUY1"/>
<name>A0A926RUY1_9BACI</name>
<comment type="caution">
    <text evidence="12">The sequence shown here is derived from an EMBL/GenBank/DDBJ whole genome shotgun (WGS) entry which is preliminary data.</text>
</comment>
<dbReference type="NCBIfam" id="NF006665">
    <property type="entry name" value="PRK09209.1"/>
    <property type="match status" value="1"/>
</dbReference>
<evidence type="ECO:0000256" key="5">
    <source>
        <dbReference type="ARBA" id="ARBA00022840"/>
    </source>
</evidence>
<gene>
    <name evidence="12" type="ORF">IC621_02390</name>
</gene>
<feature type="domain" description="ATP-cone" evidence="11">
    <location>
        <begin position="1"/>
        <end position="95"/>
    </location>
</feature>
<accession>A0A926RUY1</accession>
<dbReference type="InterPro" id="IPR000788">
    <property type="entry name" value="RNR_lg_C"/>
</dbReference>
<comment type="catalytic activity">
    <reaction evidence="8 10">
        <text>a 2'-deoxyribonucleoside 5'-diphosphate + [thioredoxin]-disulfide + H2O = a ribonucleoside 5'-diphosphate + [thioredoxin]-dithiol</text>
        <dbReference type="Rhea" id="RHEA:23252"/>
        <dbReference type="Rhea" id="RHEA-COMP:10698"/>
        <dbReference type="Rhea" id="RHEA-COMP:10700"/>
        <dbReference type="ChEBI" id="CHEBI:15377"/>
        <dbReference type="ChEBI" id="CHEBI:29950"/>
        <dbReference type="ChEBI" id="CHEBI:50058"/>
        <dbReference type="ChEBI" id="CHEBI:57930"/>
        <dbReference type="ChEBI" id="CHEBI:73316"/>
        <dbReference type="EC" id="1.17.4.1"/>
    </reaction>
</comment>
<dbReference type="Proteomes" id="UP000626844">
    <property type="component" value="Unassembled WGS sequence"/>
</dbReference>
<keyword evidence="6 10" id="KW-0560">Oxidoreductase</keyword>
<dbReference type="FunFam" id="3.20.70.20:FF:000014">
    <property type="entry name" value="Ribonucleoside-diphosphate reductase"/>
    <property type="match status" value="1"/>
</dbReference>
<dbReference type="SUPFAM" id="SSF51998">
    <property type="entry name" value="PFL-like glycyl radical enzymes"/>
    <property type="match status" value="1"/>
</dbReference>
<dbReference type="EMBL" id="JACXAI010000002">
    <property type="protein sequence ID" value="MBD1379068.1"/>
    <property type="molecule type" value="Genomic_DNA"/>
</dbReference>
<organism evidence="12 13">
    <name type="scientific">Metabacillus arenae</name>
    <dbReference type="NCBI Taxonomy" id="2771434"/>
    <lineage>
        <taxon>Bacteria</taxon>
        <taxon>Bacillati</taxon>
        <taxon>Bacillota</taxon>
        <taxon>Bacilli</taxon>
        <taxon>Bacillales</taxon>
        <taxon>Bacillaceae</taxon>
        <taxon>Metabacillus</taxon>
    </lineage>
</organism>
<comment type="similarity">
    <text evidence="1 10">Belongs to the ribonucleoside diphosphate reductase large chain family.</text>
</comment>
<dbReference type="InterPro" id="IPR005144">
    <property type="entry name" value="ATP-cone_dom"/>
</dbReference>
<dbReference type="GO" id="GO:0005524">
    <property type="term" value="F:ATP binding"/>
    <property type="evidence" value="ECO:0007669"/>
    <property type="project" value="UniProtKB-UniRule"/>
</dbReference>
<dbReference type="InterPro" id="IPR039718">
    <property type="entry name" value="Rrm1"/>
</dbReference>
<evidence type="ECO:0000256" key="9">
    <source>
        <dbReference type="PROSITE-ProRule" id="PRU00492"/>
    </source>
</evidence>
<dbReference type="GO" id="GO:0005971">
    <property type="term" value="C:ribonucleoside-diphosphate reductase complex"/>
    <property type="evidence" value="ECO:0007669"/>
    <property type="project" value="TreeGrafter"/>
</dbReference>
<evidence type="ECO:0000256" key="2">
    <source>
        <dbReference type="ARBA" id="ARBA00012274"/>
    </source>
</evidence>
<protein>
    <recommendedName>
        <fullName evidence="2 10">Ribonucleoside-diphosphate reductase</fullName>
        <ecNumber evidence="2 10">1.17.4.1</ecNumber>
    </recommendedName>
</protein>
<dbReference type="PROSITE" id="PS00089">
    <property type="entry name" value="RIBORED_LARGE"/>
    <property type="match status" value="1"/>
</dbReference>
<comment type="function">
    <text evidence="10">Provides the precursors necessary for DNA synthesis. Catalyzes the biosynthesis of deoxyribonucleotides from the corresponding ribonucleotides.</text>
</comment>
<evidence type="ECO:0000313" key="12">
    <source>
        <dbReference type="EMBL" id="MBD1379068.1"/>
    </source>
</evidence>
<keyword evidence="13" id="KW-1185">Reference proteome</keyword>
<keyword evidence="3" id="KW-0021">Allosteric enzyme</keyword>
<keyword evidence="7 10" id="KW-0215">Deoxyribonucleotide synthesis</keyword>
<dbReference type="GO" id="GO:0004748">
    <property type="term" value="F:ribonucleoside-diphosphate reductase activity, thioredoxin disulfide as acceptor"/>
    <property type="evidence" value="ECO:0007669"/>
    <property type="project" value="UniProtKB-EC"/>
</dbReference>
<keyword evidence="5 9" id="KW-0067">ATP-binding</keyword>
<dbReference type="Gene3D" id="3.20.70.20">
    <property type="match status" value="1"/>
</dbReference>
<evidence type="ECO:0000256" key="3">
    <source>
        <dbReference type="ARBA" id="ARBA00022533"/>
    </source>
</evidence>
<dbReference type="RefSeq" id="WP_191155361.1">
    <property type="nucleotide sequence ID" value="NZ_JACXAI010000002.1"/>
</dbReference>
<dbReference type="InterPro" id="IPR008926">
    <property type="entry name" value="RNR_R1-su_N"/>
</dbReference>
<sequence>MTIITKDKGRRKLPYDQERLERSINNVMVDFPKLDSTEYKNRITRLVASRDEFRAAEITDKLVLNALDNITREQPDWTYVASRTFLNKLYKEAAYNRSYDANDKYGSFYGLLKKLGEIGIYSETILKEYTREEIKVAQSFIDPEMDYKFNYIGLKTLYDRYLAKDYDERTFELPQERWLIIAMIEMVKEPKHVRMQLVKESYWALSNLYITVATPTMANAGKNNGQLSSCFIDTVDDSLQGIYDSNTDIANLSSQGGGIGAYLGKIRSRGSDIRGYKGVSSGVIPWMRQLNNTAVSVDQRGIRQGSICVTLDAWHKDIFFFLEAKLNNGDERMKAHDLFFSVSIPDLFMEQVEKRGDWYLFDPHEVKKVMGWSLEDSYDETEGSGTFRDRYEMCVQNNSLSKDKVAAIDIMKAMMKAMLETGTPFCFFRDAVNRDNPNKHAGIIYCSNLCHEIAQNTSATTVRETYSTEDGTIIVEKVPGDFVVCNLSSIHLGNAVTDDVLERLIPIQVRMLDNVIDLNNIPVLQAVLSNKKYRNIGLGTFSWAHLLALKGILWDSQESVDYADKLYEKIAYLTIKASNELAIEKGSYPAFEGSDWHNASYFKRRNYGNQEDSERFVSNEQWNELIQSVEENGMRNGNLIAIAPNGSTSVIGNGSATIDPIFRQLYFEEKKSYKIPVTAPDLSPKTVWFYKGAYEVDQLWSIKQNAARQRHIDQSQSFNLYVHNDVKAKDLLNYLVTAWKSKFKTIYYVRSTSGSYHECESCQ</sequence>
<dbReference type="PANTHER" id="PTHR11573">
    <property type="entry name" value="RIBONUCLEOSIDE-DIPHOSPHATE REDUCTASE LARGE CHAIN"/>
    <property type="match status" value="1"/>
</dbReference>
<evidence type="ECO:0000256" key="1">
    <source>
        <dbReference type="ARBA" id="ARBA00010406"/>
    </source>
</evidence>
<evidence type="ECO:0000313" key="13">
    <source>
        <dbReference type="Proteomes" id="UP000626844"/>
    </source>
</evidence>
<dbReference type="EC" id="1.17.4.1" evidence="2 10"/>
<dbReference type="CDD" id="cd01679">
    <property type="entry name" value="RNR_I"/>
    <property type="match status" value="1"/>
</dbReference>
<reference evidence="12" key="1">
    <citation type="submission" date="2020-09" db="EMBL/GenBank/DDBJ databases">
        <title>A novel bacterium of genus Bacillus, isolated from South China Sea.</title>
        <authorList>
            <person name="Huang H."/>
            <person name="Mo K."/>
            <person name="Hu Y."/>
        </authorList>
    </citation>
    <scope>NUCLEOTIDE SEQUENCE</scope>
    <source>
        <strain evidence="12">IB182487</strain>
    </source>
</reference>
<dbReference type="InterPro" id="IPR013346">
    <property type="entry name" value="NrdE_NrdA_C"/>
</dbReference>
<dbReference type="Pfam" id="PF00317">
    <property type="entry name" value="Ribonuc_red_lgN"/>
    <property type="match status" value="1"/>
</dbReference>
<proteinExistence type="inferred from homology"/>
<evidence type="ECO:0000256" key="7">
    <source>
        <dbReference type="ARBA" id="ARBA00023116"/>
    </source>
</evidence>
<dbReference type="SUPFAM" id="SSF48168">
    <property type="entry name" value="R1 subunit of ribonucleotide reductase, N-terminal domain"/>
    <property type="match status" value="1"/>
</dbReference>
<dbReference type="PRINTS" id="PR01183">
    <property type="entry name" value="RIBORDTASEM1"/>
</dbReference>